<evidence type="ECO:0000313" key="8">
    <source>
        <dbReference type="EMBL" id="OWK49547.1"/>
    </source>
</evidence>
<dbReference type="GO" id="GO:0006508">
    <property type="term" value="P:proteolysis"/>
    <property type="evidence" value="ECO:0007669"/>
    <property type="project" value="InterPro"/>
</dbReference>
<dbReference type="PANTHER" id="PTHR11640">
    <property type="entry name" value="NEPHRIN"/>
    <property type="match status" value="1"/>
</dbReference>
<comment type="subcellular location">
    <subcellularLocation>
        <location evidence="1">Membrane</location>
        <topology evidence="1">Single-pass type I membrane protein</topology>
    </subcellularLocation>
</comment>
<dbReference type="Pfam" id="PF08205">
    <property type="entry name" value="C2-set_2"/>
    <property type="match status" value="1"/>
</dbReference>
<evidence type="ECO:0000259" key="7">
    <source>
        <dbReference type="PROSITE" id="PS50835"/>
    </source>
</evidence>
<dbReference type="InterPro" id="IPR036179">
    <property type="entry name" value="Ig-like_dom_sf"/>
</dbReference>
<protein>
    <submittedName>
        <fullName evidence="8">Nephrin</fullName>
    </submittedName>
</protein>
<evidence type="ECO:0000256" key="2">
    <source>
        <dbReference type="ARBA" id="ARBA00023136"/>
    </source>
</evidence>
<keyword evidence="4" id="KW-0325">Glycoprotein</keyword>
<name>A0A218U736_9PASE</name>
<dbReference type="InterPro" id="IPR013783">
    <property type="entry name" value="Ig-like_fold"/>
</dbReference>
<dbReference type="Proteomes" id="UP000197619">
    <property type="component" value="Unassembled WGS sequence"/>
</dbReference>
<keyword evidence="2" id="KW-0472">Membrane</keyword>
<dbReference type="GO" id="GO:0005911">
    <property type="term" value="C:cell-cell junction"/>
    <property type="evidence" value="ECO:0007669"/>
    <property type="project" value="TreeGrafter"/>
</dbReference>
<accession>A0A218U736</accession>
<dbReference type="InterPro" id="IPR013162">
    <property type="entry name" value="CD80_C2-set"/>
</dbReference>
<keyword evidence="9" id="KW-1185">Reference proteome</keyword>
<dbReference type="SUPFAM" id="SSF50494">
    <property type="entry name" value="Trypsin-like serine proteases"/>
    <property type="match status" value="1"/>
</dbReference>
<evidence type="ECO:0000256" key="6">
    <source>
        <dbReference type="SAM" id="MobiDB-lite"/>
    </source>
</evidence>
<reference evidence="8 9" key="1">
    <citation type="submission" date="2017-05" db="EMBL/GenBank/DDBJ databases">
        <title>Genome of assembly of the Bengalese finch, Lonchura striata domestica.</title>
        <authorList>
            <person name="Colquitt B.M."/>
            <person name="Brainard M.S."/>
        </authorList>
    </citation>
    <scope>NUCLEOTIDE SEQUENCE [LARGE SCALE GENOMIC DNA]</scope>
    <source>
        <strain evidence="8">White83orange57</strain>
    </source>
</reference>
<dbReference type="InterPro" id="IPR043504">
    <property type="entry name" value="Peptidase_S1_PA_chymotrypsin"/>
</dbReference>
<dbReference type="InterPro" id="IPR003599">
    <property type="entry name" value="Ig_sub"/>
</dbReference>
<evidence type="ECO:0000313" key="9">
    <source>
        <dbReference type="Proteomes" id="UP000197619"/>
    </source>
</evidence>
<proteinExistence type="predicted"/>
<dbReference type="InterPro" id="IPR051275">
    <property type="entry name" value="Cell_adhesion_signaling"/>
</dbReference>
<feature type="domain" description="Ig-like" evidence="7">
    <location>
        <begin position="72"/>
        <end position="166"/>
    </location>
</feature>
<evidence type="ECO:0000256" key="5">
    <source>
        <dbReference type="ARBA" id="ARBA00023319"/>
    </source>
</evidence>
<keyword evidence="3" id="KW-1015">Disulfide bond</keyword>
<evidence type="ECO:0000256" key="1">
    <source>
        <dbReference type="ARBA" id="ARBA00004479"/>
    </source>
</evidence>
<dbReference type="GO" id="GO:0004252">
    <property type="term" value="F:serine-type endopeptidase activity"/>
    <property type="evidence" value="ECO:0007669"/>
    <property type="project" value="InterPro"/>
</dbReference>
<dbReference type="InterPro" id="IPR003598">
    <property type="entry name" value="Ig_sub2"/>
</dbReference>
<dbReference type="Pfam" id="PF00089">
    <property type="entry name" value="Trypsin"/>
    <property type="match status" value="1"/>
</dbReference>
<comment type="caution">
    <text evidence="8">The sequence shown here is derived from an EMBL/GenBank/DDBJ whole genome shotgun (WGS) entry which is preliminary data.</text>
</comment>
<dbReference type="PROSITE" id="PS50835">
    <property type="entry name" value="IG_LIKE"/>
    <property type="match status" value="2"/>
</dbReference>
<dbReference type="InterPro" id="IPR009003">
    <property type="entry name" value="Peptidase_S1_PA"/>
</dbReference>
<dbReference type="EMBL" id="MUZQ01000862">
    <property type="protein sequence ID" value="OWK49547.1"/>
    <property type="molecule type" value="Genomic_DNA"/>
</dbReference>
<gene>
    <name evidence="8" type="primary">NPHS1</name>
    <name evidence="8" type="ORF">RLOC_00011316</name>
</gene>
<dbReference type="AlphaFoldDB" id="A0A218U736"/>
<feature type="region of interest" description="Disordered" evidence="6">
    <location>
        <begin position="325"/>
        <end position="363"/>
    </location>
</feature>
<evidence type="ECO:0000256" key="3">
    <source>
        <dbReference type="ARBA" id="ARBA00023157"/>
    </source>
</evidence>
<evidence type="ECO:0000256" key="4">
    <source>
        <dbReference type="ARBA" id="ARBA00023180"/>
    </source>
</evidence>
<keyword evidence="5" id="KW-0393">Immunoglobulin domain</keyword>
<dbReference type="SUPFAM" id="SSF48726">
    <property type="entry name" value="Immunoglobulin"/>
    <property type="match status" value="3"/>
</dbReference>
<sequence length="488" mass="52467">MVARMVAHPGYDPSTKDNDIMLLKLLAPAAISERVRPVPVASCLPRPGTACVTSGWGATTSPEGSAPPAPAPPFLEEPANGSAVLGEGAELRCRVRVGVAVQWARAGLLLGAPPTRAHPRYRLAGDPEKGEHHLRIRPVALEDDGAFSCQAGQGNGTRGSRPALLSDGEPLEGAWSEDEGGVARTRLVFSPAPEDDGATLRCRAVTSLPGGGASASVKLRVSYPPAELTLQGSGAVAEGGEARLSCTSAPSNPPVRLRWWLGGTELRPSAEGPAPGGGTVSNVTLRGRGQDHGSALVCEAETPGVGTRSVAVTVSVSLRTSTDQLGTSTDQYRPVRDQYGPVRDQYGTVRDQYGPVRDQYGPRPVRDQYGPIWTSTEYYGPVWTSINQYGTVRDQLETSTDQYGPVQNIMDQYEPYRPVRDQYGPIWTSIEHYGPVWTSIDQLETSTDQYGPNTMDQYRSVRTSTDQYRPVRDQYGPMFTSMDQYGPV</sequence>
<dbReference type="InterPro" id="IPR007110">
    <property type="entry name" value="Ig-like_dom"/>
</dbReference>
<organism evidence="8 9">
    <name type="scientific">Lonchura striata</name>
    <name type="common">white-rumped munia</name>
    <dbReference type="NCBI Taxonomy" id="40157"/>
    <lineage>
        <taxon>Eukaryota</taxon>
        <taxon>Metazoa</taxon>
        <taxon>Chordata</taxon>
        <taxon>Craniata</taxon>
        <taxon>Vertebrata</taxon>
        <taxon>Euteleostomi</taxon>
        <taxon>Archelosauria</taxon>
        <taxon>Archosauria</taxon>
        <taxon>Dinosauria</taxon>
        <taxon>Saurischia</taxon>
        <taxon>Theropoda</taxon>
        <taxon>Coelurosauria</taxon>
        <taxon>Aves</taxon>
        <taxon>Neognathae</taxon>
        <taxon>Neoaves</taxon>
        <taxon>Telluraves</taxon>
        <taxon>Australaves</taxon>
        <taxon>Passeriformes</taxon>
        <taxon>Passeroidea</taxon>
        <taxon>Estrildidae</taxon>
        <taxon>Estrildinae</taxon>
        <taxon>Lonchura</taxon>
    </lineage>
</organism>
<dbReference type="Gene3D" id="2.60.40.10">
    <property type="entry name" value="Immunoglobulins"/>
    <property type="match status" value="3"/>
</dbReference>
<dbReference type="GO" id="GO:0098609">
    <property type="term" value="P:cell-cell adhesion"/>
    <property type="evidence" value="ECO:0007669"/>
    <property type="project" value="TreeGrafter"/>
</dbReference>
<feature type="domain" description="Ig-like" evidence="7">
    <location>
        <begin position="224"/>
        <end position="315"/>
    </location>
</feature>
<dbReference type="Gene3D" id="2.40.10.10">
    <property type="entry name" value="Trypsin-like serine proteases"/>
    <property type="match status" value="1"/>
</dbReference>
<dbReference type="GO" id="GO:0005886">
    <property type="term" value="C:plasma membrane"/>
    <property type="evidence" value="ECO:0007669"/>
    <property type="project" value="TreeGrafter"/>
</dbReference>
<dbReference type="SMART" id="SM00408">
    <property type="entry name" value="IGc2"/>
    <property type="match status" value="1"/>
</dbReference>
<dbReference type="SMART" id="SM00409">
    <property type="entry name" value="IG"/>
    <property type="match status" value="2"/>
</dbReference>
<dbReference type="InterPro" id="IPR001254">
    <property type="entry name" value="Trypsin_dom"/>
</dbReference>
<dbReference type="GO" id="GO:0050839">
    <property type="term" value="F:cell adhesion molecule binding"/>
    <property type="evidence" value="ECO:0007669"/>
    <property type="project" value="TreeGrafter"/>
</dbReference>
<dbReference type="PANTHER" id="PTHR11640:SF31">
    <property type="entry name" value="IRREGULAR CHIASM C-ROUGHEST PROTEIN-RELATED"/>
    <property type="match status" value="1"/>
</dbReference>